<dbReference type="AlphaFoldDB" id="A0AA38MJG7"/>
<evidence type="ECO:0000256" key="4">
    <source>
        <dbReference type="RuleBase" id="RU003322"/>
    </source>
</evidence>
<dbReference type="SUPFAM" id="SSF100920">
    <property type="entry name" value="Heat shock protein 70kD (HSP70), peptide-binding domain"/>
    <property type="match status" value="1"/>
</dbReference>
<dbReference type="EMBL" id="JALNTZ010000003">
    <property type="protein sequence ID" value="KAJ3659765.1"/>
    <property type="molecule type" value="Genomic_DNA"/>
</dbReference>
<evidence type="ECO:0000313" key="7">
    <source>
        <dbReference type="Proteomes" id="UP001168821"/>
    </source>
</evidence>
<dbReference type="Gene3D" id="3.30.420.40">
    <property type="match status" value="2"/>
</dbReference>
<keyword evidence="2 4" id="KW-0547">Nucleotide-binding</keyword>
<dbReference type="Gene3D" id="2.60.34.10">
    <property type="entry name" value="Substrate Binding Domain Of DNAk, Chain A, domain 1"/>
    <property type="match status" value="1"/>
</dbReference>
<reference evidence="6" key="1">
    <citation type="journal article" date="2023" name="G3 (Bethesda)">
        <title>Whole genome assemblies of Zophobas morio and Tenebrio molitor.</title>
        <authorList>
            <person name="Kaur S."/>
            <person name="Stinson S.A."/>
            <person name="diCenzo G.C."/>
        </authorList>
    </citation>
    <scope>NUCLEOTIDE SEQUENCE</scope>
    <source>
        <strain evidence="6">QUZm001</strain>
    </source>
</reference>
<sequence>MADIAIGIDFGTTNSCVCVYRKSALEVLENSDGGRLTPSYVFFLQKPGAPIVGQCAKKMSDMLPSNGIYEIKRFVGKSFNSLKKNLPYYSFDVKNDSGTPVILIERENGTVKLTPQEVCALIFTKLKKDVETKLGHAVSKAVITVPAYFKSIEREVILAAANQAGFTVLKLFNEPTAAALSFYYKKDIRSESYSLVYDLGGGTFDVSVLKKHSNNIDIIGVDGDTNLGGKDFDNLIIDYVCEELAKTYRYNPKKERREIRRLQNKCEEAKIELSTAEQTIIILDGFVPNQRVVTIELSRQQFESRAQSLFERTIKIVDRCLKSSKVPINKINNVILSGGSSRIPKIQEMLSNYFNGKSLTKFVNLDECVAEGAALQAAMLANSCKQKIRKMKMTDVVPLSLGVMDYVNRMHFIVRKDTPIPAENTLQFRTTEDQQTSLRFDVYEGERVEATKNRYLGFLTLNNITPAPPRLCRVLVTVIVDQNGILKIKASEVLRNNSKELNLSYTRGWRSEDEIVSTLVDAEEHEAEDDSFENFAALKEYLLSYCEAVQYNLRFLKLIRKHKAIHDLCENTKNVAVSLGIDKIHEVQSMLAEVQYECEKFAQCYNFECMPPC</sequence>
<dbReference type="Gene3D" id="3.90.640.10">
    <property type="entry name" value="Actin, Chain A, domain 4"/>
    <property type="match status" value="1"/>
</dbReference>
<dbReference type="PANTHER" id="PTHR19375">
    <property type="entry name" value="HEAT SHOCK PROTEIN 70KDA"/>
    <property type="match status" value="1"/>
</dbReference>
<protein>
    <submittedName>
        <fullName evidence="6">Uncharacterized protein</fullName>
    </submittedName>
</protein>
<dbReference type="InterPro" id="IPR013126">
    <property type="entry name" value="Hsp_70_fam"/>
</dbReference>
<organism evidence="6 7">
    <name type="scientific">Zophobas morio</name>
    <dbReference type="NCBI Taxonomy" id="2755281"/>
    <lineage>
        <taxon>Eukaryota</taxon>
        <taxon>Metazoa</taxon>
        <taxon>Ecdysozoa</taxon>
        <taxon>Arthropoda</taxon>
        <taxon>Hexapoda</taxon>
        <taxon>Insecta</taxon>
        <taxon>Pterygota</taxon>
        <taxon>Neoptera</taxon>
        <taxon>Endopterygota</taxon>
        <taxon>Coleoptera</taxon>
        <taxon>Polyphaga</taxon>
        <taxon>Cucujiformia</taxon>
        <taxon>Tenebrionidae</taxon>
        <taxon>Zophobas</taxon>
    </lineage>
</organism>
<gene>
    <name evidence="6" type="ORF">Zmor_011438</name>
</gene>
<dbReference type="GO" id="GO:0140662">
    <property type="term" value="F:ATP-dependent protein folding chaperone"/>
    <property type="evidence" value="ECO:0007669"/>
    <property type="project" value="InterPro"/>
</dbReference>
<dbReference type="InterPro" id="IPR018181">
    <property type="entry name" value="Heat_shock_70_CS"/>
</dbReference>
<dbReference type="Gene3D" id="3.30.30.30">
    <property type="match status" value="1"/>
</dbReference>
<dbReference type="Proteomes" id="UP001168821">
    <property type="component" value="Unassembled WGS sequence"/>
</dbReference>
<dbReference type="FunFam" id="3.90.640.10:FF:000003">
    <property type="entry name" value="Molecular chaperone DnaK"/>
    <property type="match status" value="1"/>
</dbReference>
<keyword evidence="3 4" id="KW-0067">ATP-binding</keyword>
<dbReference type="PROSITE" id="PS01036">
    <property type="entry name" value="HSP70_3"/>
    <property type="match status" value="1"/>
</dbReference>
<dbReference type="GO" id="GO:0005524">
    <property type="term" value="F:ATP binding"/>
    <property type="evidence" value="ECO:0007669"/>
    <property type="project" value="UniProtKB-KW"/>
</dbReference>
<feature type="coiled-coil region" evidence="5">
    <location>
        <begin position="252"/>
        <end position="279"/>
    </location>
</feature>
<accession>A0AA38MJG7</accession>
<name>A0AA38MJG7_9CUCU</name>
<dbReference type="CDD" id="cd24028">
    <property type="entry name" value="ASKHA_NBD_HSP70_HSPA1-like"/>
    <property type="match status" value="1"/>
</dbReference>
<evidence type="ECO:0000313" key="6">
    <source>
        <dbReference type="EMBL" id="KAJ3659765.1"/>
    </source>
</evidence>
<evidence type="ECO:0000256" key="3">
    <source>
        <dbReference type="ARBA" id="ARBA00022840"/>
    </source>
</evidence>
<keyword evidence="7" id="KW-1185">Reference proteome</keyword>
<dbReference type="PROSITE" id="PS00329">
    <property type="entry name" value="HSP70_2"/>
    <property type="match status" value="1"/>
</dbReference>
<dbReference type="Pfam" id="PF00012">
    <property type="entry name" value="HSP70"/>
    <property type="match status" value="1"/>
</dbReference>
<evidence type="ECO:0000256" key="1">
    <source>
        <dbReference type="ARBA" id="ARBA00007381"/>
    </source>
</evidence>
<comment type="caution">
    <text evidence="6">The sequence shown here is derived from an EMBL/GenBank/DDBJ whole genome shotgun (WGS) entry which is preliminary data.</text>
</comment>
<dbReference type="InterPro" id="IPR029047">
    <property type="entry name" value="HSP70_peptide-bd_sf"/>
</dbReference>
<comment type="similarity">
    <text evidence="1 4">Belongs to the heat shock protein 70 family.</text>
</comment>
<evidence type="ECO:0000256" key="2">
    <source>
        <dbReference type="ARBA" id="ARBA00022741"/>
    </source>
</evidence>
<dbReference type="SUPFAM" id="SSF53067">
    <property type="entry name" value="Actin-like ATPase domain"/>
    <property type="match status" value="2"/>
</dbReference>
<evidence type="ECO:0000256" key="5">
    <source>
        <dbReference type="SAM" id="Coils"/>
    </source>
</evidence>
<proteinExistence type="inferred from homology"/>
<keyword evidence="5" id="KW-0175">Coiled coil</keyword>
<dbReference type="PRINTS" id="PR00301">
    <property type="entry name" value="HEATSHOCK70"/>
</dbReference>
<dbReference type="InterPro" id="IPR043129">
    <property type="entry name" value="ATPase_NBD"/>
</dbReference>